<evidence type="ECO:0000256" key="1">
    <source>
        <dbReference type="SAM" id="MobiDB-lite"/>
    </source>
</evidence>
<accession>A0A378YUF4</accession>
<gene>
    <name evidence="2" type="ORF">NCTC1934_04275</name>
</gene>
<feature type="region of interest" description="Disordered" evidence="1">
    <location>
        <begin position="95"/>
        <end position="124"/>
    </location>
</feature>
<protein>
    <submittedName>
        <fullName evidence="2">Uncharacterized protein</fullName>
    </submittedName>
</protein>
<keyword evidence="3" id="KW-1185">Reference proteome</keyword>
<proteinExistence type="predicted"/>
<feature type="region of interest" description="Disordered" evidence="1">
    <location>
        <begin position="225"/>
        <end position="245"/>
    </location>
</feature>
<evidence type="ECO:0000313" key="2">
    <source>
        <dbReference type="EMBL" id="SUA80438.1"/>
    </source>
</evidence>
<dbReference type="Proteomes" id="UP000255467">
    <property type="component" value="Unassembled WGS sequence"/>
</dbReference>
<sequence>MSTGGPTGLTRTCQAGVGSRQSVEVLWARAALCRGRPLGGLPAPPAQGPQRLQIPGDAPRRARPNFPTPARGSSACRQAGNSVVPGAVPGIAGGAAPHNAARAQHHRTAAQHRPKSPTRPATRLNAPDRTAHAAAFAPGVPGARSGRHHLLNRHERTLRHTTSPCTQPQRSTPHVTPIPHISQSLLLSSVSVRPAPDLFLLLHLPRTPKTTEGGLWCPRQVKRHSRRHPWSGAGRTERAVAQGDE</sequence>
<name>A0A378YUF4_9NOCA</name>
<evidence type="ECO:0000313" key="3">
    <source>
        <dbReference type="Proteomes" id="UP000255467"/>
    </source>
</evidence>
<feature type="region of interest" description="Disordered" evidence="1">
    <location>
        <begin position="40"/>
        <end position="78"/>
    </location>
</feature>
<dbReference type="EMBL" id="UGRY01000002">
    <property type="protein sequence ID" value="SUA80438.1"/>
    <property type="molecule type" value="Genomic_DNA"/>
</dbReference>
<dbReference type="AlphaFoldDB" id="A0A378YUF4"/>
<organism evidence="2 3">
    <name type="scientific">Nocardia otitidiscaviarum</name>
    <dbReference type="NCBI Taxonomy" id="1823"/>
    <lineage>
        <taxon>Bacteria</taxon>
        <taxon>Bacillati</taxon>
        <taxon>Actinomycetota</taxon>
        <taxon>Actinomycetes</taxon>
        <taxon>Mycobacteriales</taxon>
        <taxon>Nocardiaceae</taxon>
        <taxon>Nocardia</taxon>
    </lineage>
</organism>
<feature type="compositionally biased region" description="Basic residues" evidence="1">
    <location>
        <begin position="103"/>
        <end position="116"/>
    </location>
</feature>
<reference evidence="2 3" key="1">
    <citation type="submission" date="2018-06" db="EMBL/GenBank/DDBJ databases">
        <authorList>
            <consortium name="Pathogen Informatics"/>
            <person name="Doyle S."/>
        </authorList>
    </citation>
    <scope>NUCLEOTIDE SEQUENCE [LARGE SCALE GENOMIC DNA]</scope>
    <source>
        <strain evidence="2 3">NCTC1934</strain>
    </source>
</reference>